<gene>
    <name evidence="2" type="ORF">HPF_19730</name>
</gene>
<feature type="domain" description="STAS" evidence="1">
    <location>
        <begin position="1"/>
        <end position="95"/>
    </location>
</feature>
<dbReference type="Pfam" id="PF13466">
    <property type="entry name" value="STAS_2"/>
    <property type="match status" value="1"/>
</dbReference>
<dbReference type="SUPFAM" id="SSF52091">
    <property type="entry name" value="SpoIIaa-like"/>
    <property type="match status" value="1"/>
</dbReference>
<dbReference type="Gene3D" id="3.30.750.24">
    <property type="entry name" value="STAS domain"/>
    <property type="match status" value="1"/>
</dbReference>
<protein>
    <recommendedName>
        <fullName evidence="1">STAS domain-containing protein</fullName>
    </recommendedName>
</protein>
<dbReference type="KEGG" id="hpse:HPF_19730"/>
<dbReference type="PROSITE" id="PS50801">
    <property type="entry name" value="STAS"/>
    <property type="match status" value="1"/>
</dbReference>
<proteinExistence type="predicted"/>
<dbReference type="InterPro" id="IPR036513">
    <property type="entry name" value="STAS_dom_sf"/>
</dbReference>
<sequence>MSVSETAAIPMPEQLTLSGAAQTLERLRDSLVRQAGPTVVLNADPLKVFDTSAVAVLLELRNALLTQGKTLQVARMPQRLQALVTLYGVAELLPA</sequence>
<evidence type="ECO:0000313" key="3">
    <source>
        <dbReference type="Proteomes" id="UP000293912"/>
    </source>
</evidence>
<evidence type="ECO:0000313" key="2">
    <source>
        <dbReference type="EMBL" id="QBM29932.1"/>
    </source>
</evidence>
<dbReference type="InterPro" id="IPR058548">
    <property type="entry name" value="MlaB-like_STAS"/>
</dbReference>
<name>A0A4P6X094_HYDPS</name>
<organism evidence="2 3">
    <name type="scientific">Hydrogenophaga pseudoflava</name>
    <name type="common">Pseudomonas carboxydoflava</name>
    <dbReference type="NCBI Taxonomy" id="47421"/>
    <lineage>
        <taxon>Bacteria</taxon>
        <taxon>Pseudomonadati</taxon>
        <taxon>Pseudomonadota</taxon>
        <taxon>Betaproteobacteria</taxon>
        <taxon>Burkholderiales</taxon>
        <taxon>Comamonadaceae</taxon>
        <taxon>Hydrogenophaga</taxon>
    </lineage>
</organism>
<evidence type="ECO:0000259" key="1">
    <source>
        <dbReference type="PROSITE" id="PS50801"/>
    </source>
</evidence>
<dbReference type="AlphaFoldDB" id="A0A4P6X094"/>
<dbReference type="RefSeq" id="WP_241559692.1">
    <property type="nucleotide sequence ID" value="NZ_CP037867.1"/>
</dbReference>
<dbReference type="InterPro" id="IPR002645">
    <property type="entry name" value="STAS_dom"/>
</dbReference>
<reference evidence="2 3" key="1">
    <citation type="submission" date="2019-03" db="EMBL/GenBank/DDBJ databases">
        <authorList>
            <person name="Sebastian G."/>
            <person name="Baumann P."/>
            <person name="Ruckert C."/>
            <person name="Kalinowski J."/>
            <person name="Nebel B."/>
            <person name="Takors R."/>
            <person name="Blombach B."/>
        </authorList>
    </citation>
    <scope>NUCLEOTIDE SEQUENCE [LARGE SCALE GENOMIC DNA]</scope>
    <source>
        <strain evidence="2 3">DSM 1084</strain>
    </source>
</reference>
<keyword evidence="3" id="KW-1185">Reference proteome</keyword>
<dbReference type="Proteomes" id="UP000293912">
    <property type="component" value="Chromosome"/>
</dbReference>
<dbReference type="EMBL" id="CP037867">
    <property type="protein sequence ID" value="QBM29932.1"/>
    <property type="molecule type" value="Genomic_DNA"/>
</dbReference>
<accession>A0A4P6X094</accession>